<reference evidence="2" key="1">
    <citation type="submission" date="2013-02" db="EMBL/GenBank/DDBJ databases">
        <authorList>
            <person name="Hughes D."/>
        </authorList>
    </citation>
    <scope>NUCLEOTIDE SEQUENCE</scope>
    <source>
        <strain>Durham</strain>
        <strain evidence="2">NC isolate 2 -- Noor lab</strain>
    </source>
</reference>
<reference evidence="1" key="2">
    <citation type="submission" date="2015-06" db="UniProtKB">
        <authorList>
            <consortium name="EnsemblMetazoa"/>
        </authorList>
    </citation>
    <scope>IDENTIFICATION</scope>
</reference>
<organism evidence="1 2">
    <name type="scientific">Megaselia scalaris</name>
    <name type="common">Humpbacked fly</name>
    <name type="synonym">Phora scalaris</name>
    <dbReference type="NCBI Taxonomy" id="36166"/>
    <lineage>
        <taxon>Eukaryota</taxon>
        <taxon>Metazoa</taxon>
        <taxon>Ecdysozoa</taxon>
        <taxon>Arthropoda</taxon>
        <taxon>Hexapoda</taxon>
        <taxon>Insecta</taxon>
        <taxon>Pterygota</taxon>
        <taxon>Neoptera</taxon>
        <taxon>Endopterygota</taxon>
        <taxon>Diptera</taxon>
        <taxon>Brachycera</taxon>
        <taxon>Muscomorpha</taxon>
        <taxon>Platypezoidea</taxon>
        <taxon>Phoridae</taxon>
        <taxon>Megaseliini</taxon>
        <taxon>Megaselia</taxon>
    </lineage>
</organism>
<dbReference type="HOGENOM" id="CLU_3108802_0_0_1"/>
<dbReference type="EMBL" id="CAQQ02124391">
    <property type="status" value="NOT_ANNOTATED_CDS"/>
    <property type="molecule type" value="Genomic_DNA"/>
</dbReference>
<dbReference type="STRING" id="36166.T1H5J3"/>
<dbReference type="EnsemblMetazoa" id="MESCA011571-RA">
    <property type="protein sequence ID" value="MESCA011571-PA"/>
    <property type="gene ID" value="MESCA011571"/>
</dbReference>
<keyword evidence="2" id="KW-1185">Reference proteome</keyword>
<name>T1H5J3_MEGSC</name>
<dbReference type="AlphaFoldDB" id="T1H5J3"/>
<protein>
    <submittedName>
        <fullName evidence="1">Uncharacterized protein</fullName>
    </submittedName>
</protein>
<evidence type="ECO:0000313" key="1">
    <source>
        <dbReference type="EnsemblMetazoa" id="MESCA011571-PA"/>
    </source>
</evidence>
<sequence>MNHYAGYHRRPVNRSSNLLSATLCLVKELDYSSLEVVEHAVRCRIDELSAE</sequence>
<evidence type="ECO:0000313" key="2">
    <source>
        <dbReference type="Proteomes" id="UP000015102"/>
    </source>
</evidence>
<proteinExistence type="predicted"/>
<accession>T1H5J3</accession>
<dbReference type="Proteomes" id="UP000015102">
    <property type="component" value="Unassembled WGS sequence"/>
</dbReference>